<dbReference type="CDD" id="cd02947">
    <property type="entry name" value="TRX_family"/>
    <property type="match status" value="1"/>
</dbReference>
<dbReference type="HOGENOM" id="CLU_090389_14_6_1"/>
<reference evidence="4" key="2">
    <citation type="submission" date="2015-01" db="EMBL/GenBank/DDBJ databases">
        <title>Evolutionary Origins and Diversification of the Mycorrhizal Mutualists.</title>
        <authorList>
            <consortium name="DOE Joint Genome Institute"/>
            <consortium name="Mycorrhizal Genomics Consortium"/>
            <person name="Kohler A."/>
            <person name="Kuo A."/>
            <person name="Nagy L.G."/>
            <person name="Floudas D."/>
            <person name="Copeland A."/>
            <person name="Barry K.W."/>
            <person name="Cichocki N."/>
            <person name="Veneault-Fourrey C."/>
            <person name="LaButti K."/>
            <person name="Lindquist E.A."/>
            <person name="Lipzen A."/>
            <person name="Lundell T."/>
            <person name="Morin E."/>
            <person name="Murat C."/>
            <person name="Riley R."/>
            <person name="Ohm R."/>
            <person name="Sun H."/>
            <person name="Tunlid A."/>
            <person name="Henrissat B."/>
            <person name="Grigoriev I.V."/>
            <person name="Hibbett D.S."/>
            <person name="Martin F."/>
        </authorList>
    </citation>
    <scope>NUCLEOTIDE SEQUENCE [LARGE SCALE GENOMIC DNA]</scope>
    <source>
        <strain evidence="4">MAFF 305830</strain>
    </source>
</reference>
<keyword evidence="4" id="KW-1185">Reference proteome</keyword>
<dbReference type="EMBL" id="KN824281">
    <property type="protein sequence ID" value="KIM31704.1"/>
    <property type="molecule type" value="Genomic_DNA"/>
</dbReference>
<dbReference type="InterPro" id="IPR036249">
    <property type="entry name" value="Thioredoxin-like_sf"/>
</dbReference>
<dbReference type="InterPro" id="IPR013766">
    <property type="entry name" value="Thioredoxin_domain"/>
</dbReference>
<dbReference type="Gene3D" id="3.40.30.10">
    <property type="entry name" value="Glutaredoxin"/>
    <property type="match status" value="1"/>
</dbReference>
<evidence type="ECO:0000256" key="1">
    <source>
        <dbReference type="ARBA" id="ARBA00023157"/>
    </source>
</evidence>
<evidence type="ECO:0000313" key="4">
    <source>
        <dbReference type="Proteomes" id="UP000054097"/>
    </source>
</evidence>
<organism evidence="3 4">
    <name type="scientific">Serendipita vermifera MAFF 305830</name>
    <dbReference type="NCBI Taxonomy" id="933852"/>
    <lineage>
        <taxon>Eukaryota</taxon>
        <taxon>Fungi</taxon>
        <taxon>Dikarya</taxon>
        <taxon>Basidiomycota</taxon>
        <taxon>Agaricomycotina</taxon>
        <taxon>Agaricomycetes</taxon>
        <taxon>Sebacinales</taxon>
        <taxon>Serendipitaceae</taxon>
        <taxon>Serendipita</taxon>
    </lineage>
</organism>
<feature type="domain" description="Thioredoxin" evidence="2">
    <location>
        <begin position="5"/>
        <end position="99"/>
    </location>
</feature>
<dbReference type="Proteomes" id="UP000054097">
    <property type="component" value="Unassembled WGS sequence"/>
</dbReference>
<dbReference type="STRING" id="933852.A0A0C3BHX5"/>
<evidence type="ECO:0000313" key="3">
    <source>
        <dbReference type="EMBL" id="KIM31704.1"/>
    </source>
</evidence>
<dbReference type="SUPFAM" id="SSF52833">
    <property type="entry name" value="Thioredoxin-like"/>
    <property type="match status" value="1"/>
</dbReference>
<keyword evidence="1" id="KW-1015">Disulfide bond</keyword>
<gene>
    <name evidence="3" type="ORF">M408DRAFT_236993</name>
</gene>
<sequence>MITEITSTEHFKQIINQDAVCVVDYHAEWAGPAKQLLATLDQLSKVYRKVNFYTVDVDEHAQLTQMAGARIFPTVIIYRSGAKLNAMSGASPEGLSTLIQTAVCA</sequence>
<dbReference type="PANTHER" id="PTHR46115">
    <property type="entry name" value="THIOREDOXIN-LIKE PROTEIN 1"/>
    <property type="match status" value="1"/>
</dbReference>
<accession>A0A0C3BHX5</accession>
<reference evidence="3 4" key="1">
    <citation type="submission" date="2014-04" db="EMBL/GenBank/DDBJ databases">
        <authorList>
            <consortium name="DOE Joint Genome Institute"/>
            <person name="Kuo A."/>
            <person name="Zuccaro A."/>
            <person name="Kohler A."/>
            <person name="Nagy L.G."/>
            <person name="Floudas D."/>
            <person name="Copeland A."/>
            <person name="Barry K.W."/>
            <person name="Cichocki N."/>
            <person name="Veneault-Fourrey C."/>
            <person name="LaButti K."/>
            <person name="Lindquist E.A."/>
            <person name="Lipzen A."/>
            <person name="Lundell T."/>
            <person name="Morin E."/>
            <person name="Murat C."/>
            <person name="Sun H."/>
            <person name="Tunlid A."/>
            <person name="Henrissat B."/>
            <person name="Grigoriev I.V."/>
            <person name="Hibbett D.S."/>
            <person name="Martin F."/>
            <person name="Nordberg H.P."/>
            <person name="Cantor M.N."/>
            <person name="Hua S.X."/>
        </authorList>
    </citation>
    <scope>NUCLEOTIDE SEQUENCE [LARGE SCALE GENOMIC DNA]</scope>
    <source>
        <strain evidence="3 4">MAFF 305830</strain>
    </source>
</reference>
<dbReference type="OrthoDB" id="2121326at2759"/>
<name>A0A0C3BHX5_SERVB</name>
<evidence type="ECO:0000259" key="2">
    <source>
        <dbReference type="Pfam" id="PF00085"/>
    </source>
</evidence>
<dbReference type="Pfam" id="PF00085">
    <property type="entry name" value="Thioredoxin"/>
    <property type="match status" value="1"/>
</dbReference>
<protein>
    <recommendedName>
        <fullName evidence="2">Thioredoxin domain-containing protein</fullName>
    </recommendedName>
</protein>
<proteinExistence type="predicted"/>
<dbReference type="AlphaFoldDB" id="A0A0C3BHX5"/>